<dbReference type="OrthoDB" id="74910at2759"/>
<name>A0A5B8MKM9_9CHLO</name>
<proteinExistence type="inferred from homology"/>
<evidence type="ECO:0000256" key="8">
    <source>
        <dbReference type="SAM" id="SignalP"/>
    </source>
</evidence>
<dbReference type="SUPFAM" id="SSF52833">
    <property type="entry name" value="Thioredoxin-like"/>
    <property type="match status" value="1"/>
</dbReference>
<dbReference type="CDD" id="cd02961">
    <property type="entry name" value="PDI_a_family"/>
    <property type="match status" value="1"/>
</dbReference>
<keyword evidence="5" id="KW-0256">Endoplasmic reticulum</keyword>
<accession>A0A5B8MKM9</accession>
<dbReference type="InterPro" id="IPR013766">
    <property type="entry name" value="Thioredoxin_domain"/>
</dbReference>
<organism evidence="10 11">
    <name type="scientific">Chloropicon primus</name>
    <dbReference type="NCBI Taxonomy" id="1764295"/>
    <lineage>
        <taxon>Eukaryota</taxon>
        <taxon>Viridiplantae</taxon>
        <taxon>Chlorophyta</taxon>
        <taxon>Chloropicophyceae</taxon>
        <taxon>Chloropicales</taxon>
        <taxon>Chloropicaceae</taxon>
        <taxon>Chloropicon</taxon>
    </lineage>
</organism>
<keyword evidence="7" id="KW-0676">Redox-active center</keyword>
<dbReference type="AlphaFoldDB" id="A0A5B8MKM9"/>
<sequence>MSVGRLARLAALVAAVSLAALASGSGLVEGAPLMELNHENFTEYLHQNPYVLVSFYAPWCGHCKKLEPKLEKVAARTDTFKVVKFDADNFYNKKISRDKYDVKSFPRVIAFAEGSHFKYQGPREEGAILGFLKKLGQDTVLELPNEFALTKFPPAEEKKINVHTSFVYLGGMSEEYKSLLRVARDRKDTTWFGRLTHPSRALLDRLGVKELPAIVAKFDGEHYRETEVLEVAENSRADDEDYDPDASVREFVDSHFTPPFHVITPPAFGALRARNLPVLMVVTDKSRQDKVVKSFSKAVADLIPQYRDRVSFAVINGEEYHSWLYYEFGVDMTSEASPALRYILYQSLEDGTGRMKQFNPETKNKVSIKEEEARRMLELGLSEEVPWTFTGEMAWARNARAKVKAFATKVYKRITNLYAVYVKGANVEAKEL</sequence>
<dbReference type="PANTHER" id="PTHR18929">
    <property type="entry name" value="PROTEIN DISULFIDE ISOMERASE"/>
    <property type="match status" value="1"/>
</dbReference>
<feature type="domain" description="Thioredoxin" evidence="9">
    <location>
        <begin position="7"/>
        <end position="137"/>
    </location>
</feature>
<dbReference type="GO" id="GO:0005788">
    <property type="term" value="C:endoplasmic reticulum lumen"/>
    <property type="evidence" value="ECO:0007669"/>
    <property type="project" value="UniProtKB-SubCell"/>
</dbReference>
<evidence type="ECO:0000256" key="5">
    <source>
        <dbReference type="ARBA" id="ARBA00022824"/>
    </source>
</evidence>
<keyword evidence="8" id="KW-0732">Signal</keyword>
<evidence type="ECO:0000259" key="9">
    <source>
        <dbReference type="PROSITE" id="PS51352"/>
    </source>
</evidence>
<dbReference type="GO" id="GO:0003756">
    <property type="term" value="F:protein disulfide isomerase activity"/>
    <property type="evidence" value="ECO:0007669"/>
    <property type="project" value="UniProtKB-EC"/>
</dbReference>
<comment type="subcellular location">
    <subcellularLocation>
        <location evidence="2">Endoplasmic reticulum lumen</location>
    </subcellularLocation>
</comment>
<dbReference type="Proteomes" id="UP000316726">
    <property type="component" value="Chromosome 4"/>
</dbReference>
<comment type="similarity">
    <text evidence="3">Belongs to the protein disulfide isomerase family.</text>
</comment>
<dbReference type="Pfam" id="PF00085">
    <property type="entry name" value="Thioredoxin"/>
    <property type="match status" value="1"/>
</dbReference>
<dbReference type="STRING" id="1764295.A0A5B8MKM9"/>
<reference evidence="10 11" key="1">
    <citation type="submission" date="2018-07" db="EMBL/GenBank/DDBJ databases">
        <title>The complete nuclear genome of the prasinophyte Chloropicon primus (CCMP1205).</title>
        <authorList>
            <person name="Pombert J.-F."/>
            <person name="Otis C."/>
            <person name="Turmel M."/>
            <person name="Lemieux C."/>
        </authorList>
    </citation>
    <scope>NUCLEOTIDE SEQUENCE [LARGE SCALE GENOMIC DNA]</scope>
    <source>
        <strain evidence="10 11">CCMP1205</strain>
    </source>
</reference>
<keyword evidence="11" id="KW-1185">Reference proteome</keyword>
<dbReference type="PROSITE" id="PS00194">
    <property type="entry name" value="THIOREDOXIN_1"/>
    <property type="match status" value="1"/>
</dbReference>
<dbReference type="PANTHER" id="PTHR18929:SF132">
    <property type="entry name" value="PROTEIN DISULFIDE-ISOMERASE A3"/>
    <property type="match status" value="1"/>
</dbReference>
<gene>
    <name evidence="10" type="ORF">A3770_04p33390</name>
</gene>
<dbReference type="PROSITE" id="PS51352">
    <property type="entry name" value="THIOREDOXIN_2"/>
    <property type="match status" value="1"/>
</dbReference>
<dbReference type="InterPro" id="IPR017937">
    <property type="entry name" value="Thioredoxin_CS"/>
</dbReference>
<evidence type="ECO:0000256" key="7">
    <source>
        <dbReference type="ARBA" id="ARBA00023284"/>
    </source>
</evidence>
<evidence type="ECO:0000256" key="2">
    <source>
        <dbReference type="ARBA" id="ARBA00004319"/>
    </source>
</evidence>
<evidence type="ECO:0000256" key="3">
    <source>
        <dbReference type="ARBA" id="ARBA00006347"/>
    </source>
</evidence>
<dbReference type="GO" id="GO:0006457">
    <property type="term" value="P:protein folding"/>
    <property type="evidence" value="ECO:0007669"/>
    <property type="project" value="TreeGrafter"/>
</dbReference>
<dbReference type="EMBL" id="CP031037">
    <property type="protein sequence ID" value="QDZ20821.1"/>
    <property type="molecule type" value="Genomic_DNA"/>
</dbReference>
<evidence type="ECO:0000313" key="11">
    <source>
        <dbReference type="Proteomes" id="UP000316726"/>
    </source>
</evidence>
<evidence type="ECO:0000256" key="6">
    <source>
        <dbReference type="ARBA" id="ARBA00023235"/>
    </source>
</evidence>
<dbReference type="GO" id="GO:0034976">
    <property type="term" value="P:response to endoplasmic reticulum stress"/>
    <property type="evidence" value="ECO:0007669"/>
    <property type="project" value="TreeGrafter"/>
</dbReference>
<keyword evidence="6 10" id="KW-0413">Isomerase</keyword>
<evidence type="ECO:0000313" key="10">
    <source>
        <dbReference type="EMBL" id="QDZ20821.1"/>
    </source>
</evidence>
<feature type="chain" id="PRO_5022938067" description="protein disulfide-isomerase" evidence="8">
    <location>
        <begin position="31"/>
        <end position="432"/>
    </location>
</feature>
<dbReference type="Gene3D" id="3.40.30.10">
    <property type="entry name" value="Glutaredoxin"/>
    <property type="match status" value="2"/>
</dbReference>
<evidence type="ECO:0000256" key="4">
    <source>
        <dbReference type="ARBA" id="ARBA00012723"/>
    </source>
</evidence>
<feature type="signal peptide" evidence="8">
    <location>
        <begin position="1"/>
        <end position="30"/>
    </location>
</feature>
<dbReference type="Pfam" id="PF13848">
    <property type="entry name" value="Thioredoxin_6"/>
    <property type="match status" value="1"/>
</dbReference>
<evidence type="ECO:0000256" key="1">
    <source>
        <dbReference type="ARBA" id="ARBA00001182"/>
    </source>
</evidence>
<dbReference type="InterPro" id="IPR036249">
    <property type="entry name" value="Thioredoxin-like_sf"/>
</dbReference>
<dbReference type="EC" id="5.3.4.1" evidence="4"/>
<comment type="catalytic activity">
    <reaction evidence="1">
        <text>Catalyzes the rearrangement of -S-S- bonds in proteins.</text>
        <dbReference type="EC" id="5.3.4.1"/>
    </reaction>
</comment>
<protein>
    <recommendedName>
        <fullName evidence="4">protein disulfide-isomerase</fullName>
        <ecNumber evidence="4">5.3.4.1</ecNumber>
    </recommendedName>
</protein>